<keyword evidence="9 24" id="KW-0812">Transmembrane</keyword>
<keyword evidence="8 24" id="KW-0808">Transferase</keyword>
<evidence type="ECO:0000256" key="16">
    <source>
        <dbReference type="ARBA" id="ARBA00023098"/>
    </source>
</evidence>
<dbReference type="PROSITE" id="PS01069">
    <property type="entry name" value="DAGK_PROKAR"/>
    <property type="match status" value="1"/>
</dbReference>
<evidence type="ECO:0000313" key="25">
    <source>
        <dbReference type="EMBL" id="MQX12716.1"/>
    </source>
</evidence>
<organism evidence="26 27">
    <name type="scientific">Rhizobium fredii</name>
    <name type="common">Sinorhizobium fredii</name>
    <dbReference type="NCBI Taxonomy" id="380"/>
    <lineage>
        <taxon>Bacteria</taxon>
        <taxon>Pseudomonadati</taxon>
        <taxon>Pseudomonadota</taxon>
        <taxon>Alphaproteobacteria</taxon>
        <taxon>Hyphomicrobiales</taxon>
        <taxon>Rhizobiaceae</taxon>
        <taxon>Sinorhizobium/Ensifer group</taxon>
        <taxon>Sinorhizobium</taxon>
    </lineage>
</organism>
<dbReference type="AlphaFoldDB" id="A0A2A6M414"/>
<name>A0A2A6M414_RHIFR</name>
<accession>A0A2A6M414</accession>
<dbReference type="EC" id="2.7.1.107" evidence="3 24"/>
<reference evidence="25" key="3">
    <citation type="submission" date="2019-10" db="EMBL/GenBank/DDBJ databases">
        <authorList>
            <person name="Sugawara M."/>
            <person name="Epstein B."/>
            <person name="Badgley B."/>
            <person name="Unno T."/>
            <person name="Xu L."/>
            <person name="Reese J."/>
            <person name="Gyaneshwar P."/>
            <person name="Denny R."/>
            <person name="Mudege J."/>
            <person name="Bharti A."/>
            <person name="Farmer A."/>
            <person name="May G."/>
            <person name="Woodward J."/>
            <person name="Medigue C."/>
            <person name="Vallenet D."/>
            <person name="Lajus A."/>
            <person name="Rouy Z."/>
            <person name="Martinez-Vaz B."/>
            <person name="Tiffin P."/>
            <person name="Young N."/>
            <person name="Sadowsky M."/>
        </authorList>
    </citation>
    <scope>NUCLEOTIDE SEQUENCE</scope>
    <source>
        <strain evidence="25">USDA205</strain>
    </source>
</reference>
<comment type="catalytic activity">
    <reaction evidence="24">
        <text>a 1,2-diacyl-sn-glycerol + ATP = a 1,2-diacyl-sn-glycero-3-phosphate + ADP + H(+)</text>
        <dbReference type="Rhea" id="RHEA:10272"/>
        <dbReference type="ChEBI" id="CHEBI:15378"/>
        <dbReference type="ChEBI" id="CHEBI:17815"/>
        <dbReference type="ChEBI" id="CHEBI:30616"/>
        <dbReference type="ChEBI" id="CHEBI:58608"/>
        <dbReference type="ChEBI" id="CHEBI:456216"/>
        <dbReference type="EC" id="2.7.1.107"/>
    </reaction>
</comment>
<keyword evidence="15 24" id="KW-1133">Transmembrane helix</keyword>
<dbReference type="Proteomes" id="UP000466694">
    <property type="component" value="Unassembled WGS sequence"/>
</dbReference>
<keyword evidence="17 24" id="KW-0472">Membrane</keyword>
<dbReference type="GO" id="GO:0006654">
    <property type="term" value="P:phosphatidic acid biosynthetic process"/>
    <property type="evidence" value="ECO:0007669"/>
    <property type="project" value="InterPro"/>
</dbReference>
<evidence type="ECO:0000256" key="1">
    <source>
        <dbReference type="ARBA" id="ARBA00004429"/>
    </source>
</evidence>
<evidence type="ECO:0000256" key="2">
    <source>
        <dbReference type="ARBA" id="ARBA00005967"/>
    </source>
</evidence>
<evidence type="ECO:0000256" key="18">
    <source>
        <dbReference type="ARBA" id="ARBA00023209"/>
    </source>
</evidence>
<evidence type="ECO:0000256" key="17">
    <source>
        <dbReference type="ARBA" id="ARBA00023136"/>
    </source>
</evidence>
<dbReference type="EMBL" id="NWTC01000003">
    <property type="protein sequence ID" value="PDT49307.1"/>
    <property type="molecule type" value="Genomic_DNA"/>
</dbReference>
<feature type="binding site" evidence="23">
    <location>
        <position position="148"/>
    </location>
    <ligand>
        <name>a divalent metal cation</name>
        <dbReference type="ChEBI" id="CHEBI:60240"/>
    </ligand>
</feature>
<feature type="binding site" evidence="22">
    <location>
        <position position="100"/>
    </location>
    <ligand>
        <name>ATP</name>
        <dbReference type="ChEBI" id="CHEBI:30616"/>
    </ligand>
</feature>
<dbReference type="InterPro" id="IPR033718">
    <property type="entry name" value="DAGK_prok"/>
</dbReference>
<gene>
    <name evidence="26" type="ORF">CO661_05420</name>
    <name evidence="25" type="ORF">GHK48_32035</name>
</gene>
<comment type="function">
    <text evidence="24">Catalyzes the ATP-dependent phosphorylation of sn-l,2-diacylglycerol (DAG) to phosphatidic acid. Involved in the recycling of diacylglycerol produced as a by-product during membrane-derived oligosaccharide (MDO) biosynthesis.</text>
</comment>
<dbReference type="CDD" id="cd14264">
    <property type="entry name" value="DAGK_IM"/>
    <property type="match status" value="1"/>
</dbReference>
<evidence type="ECO:0000256" key="23">
    <source>
        <dbReference type="PIRSR" id="PIRSR600829-4"/>
    </source>
</evidence>
<dbReference type="GO" id="GO:0005886">
    <property type="term" value="C:plasma membrane"/>
    <property type="evidence" value="ECO:0007669"/>
    <property type="project" value="UniProtKB-SubCell"/>
</dbReference>
<evidence type="ECO:0000313" key="28">
    <source>
        <dbReference type="Proteomes" id="UP000466694"/>
    </source>
</evidence>
<evidence type="ECO:0000256" key="4">
    <source>
        <dbReference type="ARBA" id="ARBA00017575"/>
    </source>
</evidence>
<dbReference type="Gene3D" id="1.10.287.3610">
    <property type="match status" value="1"/>
</dbReference>
<evidence type="ECO:0000256" key="5">
    <source>
        <dbReference type="ARBA" id="ARBA00022475"/>
    </source>
</evidence>
<evidence type="ECO:0000256" key="6">
    <source>
        <dbReference type="ARBA" id="ARBA00022516"/>
    </source>
</evidence>
<keyword evidence="16 24" id="KW-0443">Lipid metabolism</keyword>
<evidence type="ECO:0000256" key="21">
    <source>
        <dbReference type="PIRSR" id="PIRSR600829-2"/>
    </source>
</evidence>
<keyword evidence="11 22" id="KW-0547">Nucleotide-binding</keyword>
<keyword evidence="12 24" id="KW-0418">Kinase</keyword>
<evidence type="ECO:0000256" key="19">
    <source>
        <dbReference type="ARBA" id="ARBA00023264"/>
    </source>
</evidence>
<dbReference type="GO" id="GO:0046872">
    <property type="term" value="F:metal ion binding"/>
    <property type="evidence" value="ECO:0007669"/>
    <property type="project" value="UniProtKB-KW"/>
</dbReference>
<keyword evidence="13 22" id="KW-0067">ATP-binding</keyword>
<evidence type="ECO:0000256" key="10">
    <source>
        <dbReference type="ARBA" id="ARBA00022723"/>
    </source>
</evidence>
<keyword evidence="5" id="KW-1003">Cell membrane</keyword>
<protein>
    <recommendedName>
        <fullName evidence="4 24">Diacylglycerol kinase</fullName>
        <ecNumber evidence="3 24">2.7.1.107</ecNumber>
    </recommendedName>
</protein>
<feature type="transmembrane region" description="Helical" evidence="24">
    <location>
        <begin position="105"/>
        <end position="122"/>
    </location>
</feature>
<keyword evidence="19 24" id="KW-1208">Phospholipid metabolism</keyword>
<comment type="similarity">
    <text evidence="2 24">Belongs to the bacterial diacylglycerol kinase family.</text>
</comment>
<comment type="caution">
    <text evidence="26">The sequence shown here is derived from an EMBL/GenBank/DDBJ whole genome shotgun (WGS) entry which is preliminary data.</text>
</comment>
<keyword evidence="10 23" id="KW-0479">Metal-binding</keyword>
<proteinExistence type="inferred from homology"/>
<evidence type="ECO:0000256" key="11">
    <source>
        <dbReference type="ARBA" id="ARBA00022741"/>
    </source>
</evidence>
<evidence type="ECO:0000256" key="12">
    <source>
        <dbReference type="ARBA" id="ARBA00022777"/>
    </source>
</evidence>
<feature type="binding site" evidence="21">
    <location>
        <begin position="102"/>
        <end position="106"/>
    </location>
    <ligand>
        <name>substrate</name>
    </ligand>
</feature>
<dbReference type="PANTHER" id="PTHR34299:SF1">
    <property type="entry name" value="DIACYLGLYCEROL KINASE"/>
    <property type="match status" value="1"/>
</dbReference>
<evidence type="ECO:0000256" key="15">
    <source>
        <dbReference type="ARBA" id="ARBA00022989"/>
    </source>
</evidence>
<evidence type="ECO:0000256" key="9">
    <source>
        <dbReference type="ARBA" id="ARBA00022692"/>
    </source>
</evidence>
<dbReference type="GO" id="GO:0004143">
    <property type="term" value="F:ATP-dependent diacylglycerol kinase activity"/>
    <property type="evidence" value="ECO:0007669"/>
    <property type="project" value="UniProtKB-EC"/>
</dbReference>
<feature type="binding site" evidence="22">
    <location>
        <position position="89"/>
    </location>
    <ligand>
        <name>ATP</name>
        <dbReference type="ChEBI" id="CHEBI:30616"/>
    </ligand>
</feature>
<keyword evidence="18" id="KW-0594">Phospholipid biosynthesis</keyword>
<feature type="active site" description="Proton acceptor" evidence="20">
    <location>
        <position position="141"/>
    </location>
</feature>
<keyword evidence="6" id="KW-0444">Lipid biosynthesis</keyword>
<evidence type="ECO:0000256" key="24">
    <source>
        <dbReference type="RuleBase" id="RU363065"/>
    </source>
</evidence>
<feature type="binding site" evidence="21">
    <location>
        <position position="141"/>
    </location>
    <ligand>
        <name>substrate</name>
    </ligand>
</feature>
<dbReference type="GO" id="GO:0005524">
    <property type="term" value="F:ATP binding"/>
    <property type="evidence" value="ECO:0007669"/>
    <property type="project" value="UniProtKB-KW"/>
</dbReference>
<evidence type="ECO:0000256" key="20">
    <source>
        <dbReference type="PIRSR" id="PIRSR600829-1"/>
    </source>
</evidence>
<keyword evidence="14 23" id="KW-0460">Magnesium</keyword>
<dbReference type="Proteomes" id="UP000220353">
    <property type="component" value="Unassembled WGS sequence"/>
</dbReference>
<feature type="binding site" evidence="21">
    <location>
        <position position="170"/>
    </location>
    <ligand>
        <name>substrate</name>
    </ligand>
</feature>
<evidence type="ECO:0000256" key="22">
    <source>
        <dbReference type="PIRSR" id="PIRSR600829-3"/>
    </source>
</evidence>
<evidence type="ECO:0000256" key="14">
    <source>
        <dbReference type="ARBA" id="ARBA00022842"/>
    </source>
</evidence>
<dbReference type="InterPro" id="IPR000829">
    <property type="entry name" value="DAGK"/>
</dbReference>
<evidence type="ECO:0000256" key="3">
    <source>
        <dbReference type="ARBA" id="ARBA00012133"/>
    </source>
</evidence>
<reference evidence="26 27" key="2">
    <citation type="submission" date="2017-09" db="EMBL/GenBank/DDBJ databases">
        <title>Comparative genomics of rhizobia isolated from Phaseolus vulgaris in China.</title>
        <authorList>
            <person name="Tong W."/>
        </authorList>
    </citation>
    <scope>NUCLEOTIDE SEQUENCE [LARGE SCALE GENOMIC DNA]</scope>
    <source>
        <strain evidence="26 27">PCH1</strain>
    </source>
</reference>
<evidence type="ECO:0000313" key="26">
    <source>
        <dbReference type="EMBL" id="PDT49307.1"/>
    </source>
</evidence>
<dbReference type="InterPro" id="IPR036945">
    <property type="entry name" value="DAGK_sf"/>
</dbReference>
<evidence type="ECO:0000313" key="27">
    <source>
        <dbReference type="Proteomes" id="UP000220353"/>
    </source>
</evidence>
<keyword evidence="7 24" id="KW-0997">Cell inner membrane</keyword>
<feature type="binding site" evidence="22">
    <location>
        <begin position="166"/>
        <end position="167"/>
    </location>
    <ligand>
        <name>ATP</name>
        <dbReference type="ChEBI" id="CHEBI:30616"/>
    </ligand>
</feature>
<feature type="binding site" evidence="23">
    <location>
        <position position="100"/>
    </location>
    <ligand>
        <name>a divalent metal cation</name>
        <dbReference type="ChEBI" id="CHEBI:60240"/>
    </ligand>
</feature>
<feature type="transmembrane region" description="Helical" evidence="24">
    <location>
        <begin position="168"/>
        <end position="189"/>
    </location>
</feature>
<dbReference type="Pfam" id="PF01219">
    <property type="entry name" value="DAGK_prokar"/>
    <property type="match status" value="1"/>
</dbReference>
<dbReference type="PANTHER" id="PTHR34299">
    <property type="entry name" value="DIACYLGLYCEROL KINASE"/>
    <property type="match status" value="1"/>
</dbReference>
<evidence type="ECO:0000256" key="7">
    <source>
        <dbReference type="ARBA" id="ARBA00022519"/>
    </source>
</evidence>
<evidence type="ECO:0000256" key="13">
    <source>
        <dbReference type="ARBA" id="ARBA00022840"/>
    </source>
</evidence>
<reference evidence="25 28" key="1">
    <citation type="journal article" date="2013" name="Genome Biol.">
        <title>Comparative genomics of the core and accessory genomes of 48 Sinorhizobium strains comprising five genospecies.</title>
        <authorList>
            <person name="Sugawara M."/>
            <person name="Epstein B."/>
            <person name="Badgley B.D."/>
            <person name="Unno T."/>
            <person name="Xu L."/>
            <person name="Reese J."/>
            <person name="Gyaneshwar P."/>
            <person name="Denny R."/>
            <person name="Mudge J."/>
            <person name="Bharti A.K."/>
            <person name="Farmer A.D."/>
            <person name="May G.D."/>
            <person name="Woodward J.E."/>
            <person name="Medigue C."/>
            <person name="Vallenet D."/>
            <person name="Lajus A."/>
            <person name="Rouy Z."/>
            <person name="Martinez-Vaz B."/>
            <person name="Tiffin P."/>
            <person name="Young N.D."/>
            <person name="Sadowsky M.J."/>
        </authorList>
    </citation>
    <scope>NUCLEOTIDE SEQUENCE [LARGE SCALE GENOMIC DNA]</scope>
    <source>
        <strain evidence="25 28">USDA205</strain>
    </source>
</reference>
<feature type="binding site" evidence="22">
    <location>
        <position position="148"/>
    </location>
    <ligand>
        <name>ATP</name>
        <dbReference type="ChEBI" id="CHEBI:30616"/>
    </ligand>
</feature>
<comment type="caution">
    <text evidence="24">Lacks conserved residue(s) required for the propagation of feature annotation.</text>
</comment>
<comment type="subcellular location">
    <subcellularLocation>
        <location evidence="1 24">Cell inner membrane</location>
        <topology evidence="1 24">Multi-pass membrane protein</topology>
    </subcellularLocation>
</comment>
<evidence type="ECO:0000256" key="8">
    <source>
        <dbReference type="ARBA" id="ARBA00022679"/>
    </source>
</evidence>
<dbReference type="EMBL" id="WISZ01000244">
    <property type="protein sequence ID" value="MQX12716.1"/>
    <property type="molecule type" value="Genomic_DNA"/>
</dbReference>
<comment type="cofactor">
    <cofactor evidence="23">
        <name>Mg(2+)</name>
        <dbReference type="ChEBI" id="CHEBI:18420"/>
    </cofactor>
    <text evidence="23">Mn(2+), Zn(2+), Cd(2+) and Co(2+) support activity to lesser extents.</text>
</comment>
<sequence>MVHSCRSTVSHVMLGNCGLEAERLLAYRGMRGRSSIEAGLAFAAIAMSKLHSQARRDEMDAKNTTSRHGQAAPVTKHTGIRHLFAAASYSLGGAKRLIGEAAFRHELMAFAVAMAAFVIAGASVFQYVAMAILFLLMMAFEAINTAIEEIVDRVSPEISDMGKHAKDLGSFACLCLILANATYAFYVVFLGRYLG</sequence>